<dbReference type="InterPro" id="IPR002213">
    <property type="entry name" value="UDP_glucos_trans"/>
</dbReference>
<dbReference type="InterPro" id="IPR058980">
    <property type="entry name" value="Glyco_transf_N"/>
</dbReference>
<dbReference type="PROSITE" id="PS00375">
    <property type="entry name" value="UDPGT"/>
    <property type="match status" value="1"/>
</dbReference>
<evidence type="ECO:0000256" key="1">
    <source>
        <dbReference type="ARBA" id="ARBA00009995"/>
    </source>
</evidence>
<protein>
    <recommendedName>
        <fullName evidence="5">Glycosyltransferase</fullName>
        <ecNumber evidence="5">2.4.1.-</ecNumber>
    </recommendedName>
</protein>
<evidence type="ECO:0000256" key="2">
    <source>
        <dbReference type="ARBA" id="ARBA00022676"/>
    </source>
</evidence>
<feature type="domain" description="Glycosyltransferase N-terminal" evidence="6">
    <location>
        <begin position="11"/>
        <end position="224"/>
    </location>
</feature>
<accession>A0A387II23</accession>
<dbReference type="EMBL" id="LC368269">
    <property type="protein sequence ID" value="BBC62111.1"/>
    <property type="molecule type" value="mRNA"/>
</dbReference>
<gene>
    <name evidence="7" type="primary">NmGT11</name>
</gene>
<comment type="similarity">
    <text evidence="1 4">Belongs to the UDP-glycosyltransferase family.</text>
</comment>
<keyword evidence="2 4" id="KW-0328">Glycosyltransferase</keyword>
<dbReference type="PANTHER" id="PTHR48044:SF29">
    <property type="entry name" value="GLYCOSYLTRANSFERASE"/>
    <property type="match status" value="1"/>
</dbReference>
<evidence type="ECO:0000259" key="6">
    <source>
        <dbReference type="Pfam" id="PF26168"/>
    </source>
</evidence>
<evidence type="ECO:0000256" key="4">
    <source>
        <dbReference type="RuleBase" id="RU003718"/>
    </source>
</evidence>
<dbReference type="GO" id="GO:0008194">
    <property type="term" value="F:UDP-glycosyltransferase activity"/>
    <property type="evidence" value="ECO:0007669"/>
    <property type="project" value="InterPro"/>
</dbReference>
<evidence type="ECO:0000256" key="3">
    <source>
        <dbReference type="ARBA" id="ARBA00022679"/>
    </source>
</evidence>
<proteinExistence type="evidence at transcript level"/>
<evidence type="ECO:0000313" key="7">
    <source>
        <dbReference type="EMBL" id="BBC62111.1"/>
    </source>
</evidence>
<dbReference type="GO" id="GO:0016138">
    <property type="term" value="P:glycoside biosynthetic process"/>
    <property type="evidence" value="ECO:0007669"/>
    <property type="project" value="UniProtKB-ARBA"/>
</dbReference>
<dbReference type="CDD" id="cd03784">
    <property type="entry name" value="GT1_Gtf-like"/>
    <property type="match status" value="1"/>
</dbReference>
<dbReference type="Pfam" id="PF26168">
    <property type="entry name" value="Glyco_transf_N"/>
    <property type="match status" value="1"/>
</dbReference>
<dbReference type="PANTHER" id="PTHR48044">
    <property type="entry name" value="GLYCOSYLTRANSFERASE"/>
    <property type="match status" value="1"/>
</dbReference>
<dbReference type="EC" id="2.4.1.-" evidence="5"/>
<organism evidence="7">
    <name type="scientific">Nemophila menziesii</name>
    <name type="common">Baby blue eyes</name>
    <dbReference type="NCBI Taxonomy" id="79376"/>
    <lineage>
        <taxon>Eukaryota</taxon>
        <taxon>Viridiplantae</taxon>
        <taxon>Streptophyta</taxon>
        <taxon>Embryophyta</taxon>
        <taxon>Tracheophyta</taxon>
        <taxon>Spermatophyta</taxon>
        <taxon>Magnoliopsida</taxon>
        <taxon>eudicotyledons</taxon>
        <taxon>Gunneridae</taxon>
        <taxon>Pentapetalae</taxon>
        <taxon>asterids</taxon>
        <taxon>lamiids</taxon>
        <taxon>Boraginales</taxon>
        <taxon>Hydrophyllaceae</taxon>
        <taxon>Nemophila</taxon>
    </lineage>
</organism>
<dbReference type="SUPFAM" id="SSF53756">
    <property type="entry name" value="UDP-Glycosyltransferase/glycogen phosphorylase"/>
    <property type="match status" value="1"/>
</dbReference>
<sequence>MDSKKHTGARVFLLPYVGYGHTAPAFELAIKLIERGLYVYFCITPSNLKLIQKKIEKKSSLSHSIQLVEFDLPSYSDPDLPQENHTTRGIPLHQEITLDEAIEMTKPSVSNILKNLNPDLIIFDPLFPWMEVMGPQHNIPIAEFVPGNALICSYFKHIVTSPADIEFPFPKFRLSKFDRAKLDKFLSYESSKRTTDDAHKTPPSITLINTSRAMEGKFLDYYNDVKVMPVGHLVQEPDFDDQDKNIEVIEWLGKQNKNSTVFVSFGTQIFLQKEEIEEIAYGLELSDENFIWTIKFHSEEDDKAILPEGFLERIGDKGRVIEGWVPQQYILNHPNIGGFVSHCGWNSTLESLEFGVPLIAMPIHWDQPLNAKLLMEIGIGLEVTKDENGKFHRDEIAKAIKDVIVGDTAEEMRKQIKIMREKVKMNEKEEMDIAFQAIVQLCNKGSG</sequence>
<dbReference type="FunFam" id="3.40.50.2000:FF:000060">
    <property type="entry name" value="Glycosyltransferase"/>
    <property type="match status" value="1"/>
</dbReference>
<name>A0A387II23_NEMME</name>
<dbReference type="AlphaFoldDB" id="A0A387II23"/>
<evidence type="ECO:0000256" key="5">
    <source>
        <dbReference type="RuleBase" id="RU362057"/>
    </source>
</evidence>
<dbReference type="Gene3D" id="3.40.50.2000">
    <property type="entry name" value="Glycogen Phosphorylase B"/>
    <property type="match status" value="2"/>
</dbReference>
<dbReference type="Pfam" id="PF00201">
    <property type="entry name" value="UDPGT"/>
    <property type="match status" value="1"/>
</dbReference>
<dbReference type="InterPro" id="IPR035595">
    <property type="entry name" value="UDP_glycos_trans_CS"/>
</dbReference>
<keyword evidence="3 4" id="KW-0808">Transferase</keyword>
<reference evidence="7" key="1">
    <citation type="journal article" date="2018" name="Plant Cell Physiol.">
        <title>Identification and Characterization of Novel Nemophila menziesii Flavone Glucosyltransferases that Catalyze Biosynthesis of Flavone 7,4'-O-Diglucoside, a Key Component of Blue Metalloanthocyanins.</title>
        <authorList>
            <person name="Okitsu N."/>
            <person name="Matsui K."/>
            <person name="Horikawa M."/>
            <person name="Sugahara K."/>
            <person name="Tanaka Y."/>
        </authorList>
    </citation>
    <scope>NUCLEOTIDE SEQUENCE</scope>
    <source>
        <tissue evidence="7">Petal</tissue>
    </source>
</reference>